<feature type="domain" description="Carboxylesterase type B" evidence="4">
    <location>
        <begin position="3"/>
        <end position="310"/>
    </location>
</feature>
<evidence type="ECO:0000256" key="3">
    <source>
        <dbReference type="RuleBase" id="RU361235"/>
    </source>
</evidence>
<keyword evidence="6" id="KW-1185">Reference proteome</keyword>
<dbReference type="PANTHER" id="PTHR43142:SF1">
    <property type="entry name" value="CARBOXYLIC ESTER HYDROLASE"/>
    <property type="match status" value="1"/>
</dbReference>
<evidence type="ECO:0000259" key="4">
    <source>
        <dbReference type="Pfam" id="PF00135"/>
    </source>
</evidence>
<dbReference type="Proteomes" id="UP001589747">
    <property type="component" value="Unassembled WGS sequence"/>
</dbReference>
<dbReference type="InterPro" id="IPR019826">
    <property type="entry name" value="Carboxylesterase_B_AS"/>
</dbReference>
<dbReference type="Gene3D" id="3.40.50.1820">
    <property type="entry name" value="alpha/beta hydrolase"/>
    <property type="match status" value="1"/>
</dbReference>
<evidence type="ECO:0000256" key="2">
    <source>
        <dbReference type="ARBA" id="ARBA00022801"/>
    </source>
</evidence>
<name>A0ABV5KUC7_9BACL</name>
<proteinExistence type="inferred from homology"/>
<evidence type="ECO:0000313" key="5">
    <source>
        <dbReference type="EMBL" id="MFB9328166.1"/>
    </source>
</evidence>
<protein>
    <recommendedName>
        <fullName evidence="3">Carboxylic ester hydrolase</fullName>
        <ecNumber evidence="3">3.1.1.-</ecNumber>
    </recommendedName>
</protein>
<dbReference type="InterPro" id="IPR002018">
    <property type="entry name" value="CarbesteraseB"/>
</dbReference>
<comment type="similarity">
    <text evidence="1 3">Belongs to the type-B carboxylesterase/lipase family.</text>
</comment>
<dbReference type="EMBL" id="JBHMDO010000033">
    <property type="protein sequence ID" value="MFB9328166.1"/>
    <property type="molecule type" value="Genomic_DNA"/>
</dbReference>
<sequence length="491" mass="52530">MLVQTCSGLVQGIALDGAYVFRGIPYAAPPIGSQRFKAPMPVSAWRGIRTCDRFGPIAPQKNVPNGFMPELAQSEDCLNLNVWTSGTSAALKPVMVYIHGGGFVSGKGAECDGLRYAVEDGFVFVSINYRLGTLGFLYLGELLGEEYGTSGNNGMLDIVAALQWVQRNIAAFGGDPSQVTVIGNSAGAKCAATLYAMDAARGLFRGVIAQSGATQSIRDRHTANTTTMRLLDELGITRSQAHRLLELPAERLIEAQSAIGFDTSRSLHMFGPVADGSVIPTEPLGSLGTRSHLPPLLIGTNEDEAASFIQGDPLLWPPSLEIAGRLFGTSAPIVWESFVQYNDILPSAQAWSRTLSEHLYTIGAMQLAAAAADAGASVWMYRLQCGGPLGAIHGYEGSLINGPQNADSAINPDDPHRVDPEDYPLARGMRAAWVAFAKTGNPNVTLLPAWPVYDSERSTMVFNRVSRVRTDLPEPAGAGVPHQVWRVRSCS</sequence>
<dbReference type="RefSeq" id="WP_377497207.1">
    <property type="nucleotide sequence ID" value="NZ_JBHMDO010000033.1"/>
</dbReference>
<dbReference type="InterPro" id="IPR029058">
    <property type="entry name" value="AB_hydrolase_fold"/>
</dbReference>
<evidence type="ECO:0000256" key="1">
    <source>
        <dbReference type="ARBA" id="ARBA00005964"/>
    </source>
</evidence>
<organism evidence="5 6">
    <name type="scientific">Paenibacillus aurantiacus</name>
    <dbReference type="NCBI Taxonomy" id="1936118"/>
    <lineage>
        <taxon>Bacteria</taxon>
        <taxon>Bacillati</taxon>
        <taxon>Bacillota</taxon>
        <taxon>Bacilli</taxon>
        <taxon>Bacillales</taxon>
        <taxon>Paenibacillaceae</taxon>
        <taxon>Paenibacillus</taxon>
    </lineage>
</organism>
<feature type="domain" description="Carboxylesterase type B" evidence="4">
    <location>
        <begin position="348"/>
        <end position="459"/>
    </location>
</feature>
<dbReference type="Pfam" id="PF00135">
    <property type="entry name" value="COesterase"/>
    <property type="match status" value="2"/>
</dbReference>
<evidence type="ECO:0000313" key="6">
    <source>
        <dbReference type="Proteomes" id="UP001589747"/>
    </source>
</evidence>
<gene>
    <name evidence="5" type="ORF">ACFFSY_19735</name>
</gene>
<reference evidence="5 6" key="1">
    <citation type="submission" date="2024-09" db="EMBL/GenBank/DDBJ databases">
        <authorList>
            <person name="Sun Q."/>
            <person name="Mori K."/>
        </authorList>
    </citation>
    <scope>NUCLEOTIDE SEQUENCE [LARGE SCALE GENOMIC DNA]</scope>
    <source>
        <strain evidence="5 6">TISTR 2452</strain>
    </source>
</reference>
<dbReference type="PROSITE" id="PS00122">
    <property type="entry name" value="CARBOXYLESTERASE_B_1"/>
    <property type="match status" value="1"/>
</dbReference>
<keyword evidence="2 3" id="KW-0378">Hydrolase</keyword>
<dbReference type="SUPFAM" id="SSF53474">
    <property type="entry name" value="alpha/beta-Hydrolases"/>
    <property type="match status" value="1"/>
</dbReference>
<dbReference type="PANTHER" id="PTHR43142">
    <property type="entry name" value="CARBOXYLIC ESTER HYDROLASE"/>
    <property type="match status" value="1"/>
</dbReference>
<accession>A0ABV5KUC7</accession>
<dbReference type="EC" id="3.1.1.-" evidence="3"/>
<comment type="caution">
    <text evidence="5">The sequence shown here is derived from an EMBL/GenBank/DDBJ whole genome shotgun (WGS) entry which is preliminary data.</text>
</comment>